<dbReference type="InterPro" id="IPR050245">
    <property type="entry name" value="PrsA_foldase"/>
</dbReference>
<keyword evidence="6" id="KW-1185">Reference proteome</keyword>
<evidence type="ECO:0000256" key="1">
    <source>
        <dbReference type="PROSITE-ProRule" id="PRU00278"/>
    </source>
</evidence>
<organism evidence="5 6">
    <name type="scientific">Cohnella yongneupensis</name>
    <dbReference type="NCBI Taxonomy" id="425006"/>
    <lineage>
        <taxon>Bacteria</taxon>
        <taxon>Bacillati</taxon>
        <taxon>Bacillota</taxon>
        <taxon>Bacilli</taxon>
        <taxon>Bacillales</taxon>
        <taxon>Paenibacillaceae</taxon>
        <taxon>Cohnella</taxon>
    </lineage>
</organism>
<evidence type="ECO:0000259" key="4">
    <source>
        <dbReference type="PROSITE" id="PS50198"/>
    </source>
</evidence>
<keyword evidence="3" id="KW-1133">Transmembrane helix</keyword>
<dbReference type="InterPro" id="IPR027304">
    <property type="entry name" value="Trigger_fact/SurA_dom_sf"/>
</dbReference>
<dbReference type="Gene3D" id="1.10.4030.10">
    <property type="entry name" value="Porin chaperone SurA, peptide-binding domain"/>
    <property type="match status" value="1"/>
</dbReference>
<dbReference type="EMBL" id="JBHSNC010000056">
    <property type="protein sequence ID" value="MFC5531652.1"/>
    <property type="molecule type" value="Genomic_DNA"/>
</dbReference>
<gene>
    <name evidence="5" type="ORF">ACFPQ4_19735</name>
</gene>
<feature type="region of interest" description="Disordered" evidence="2">
    <location>
        <begin position="1"/>
        <end position="38"/>
    </location>
</feature>
<dbReference type="InterPro" id="IPR046357">
    <property type="entry name" value="PPIase_dom_sf"/>
</dbReference>
<dbReference type="SUPFAM" id="SSF54534">
    <property type="entry name" value="FKBP-like"/>
    <property type="match status" value="1"/>
</dbReference>
<feature type="transmembrane region" description="Helical" evidence="3">
    <location>
        <begin position="60"/>
        <end position="80"/>
    </location>
</feature>
<accession>A0ABW0R5U0</accession>
<dbReference type="Pfam" id="PF13624">
    <property type="entry name" value="SurA_N_3"/>
    <property type="match status" value="1"/>
</dbReference>
<reference evidence="6" key="1">
    <citation type="journal article" date="2019" name="Int. J. Syst. Evol. Microbiol.">
        <title>The Global Catalogue of Microorganisms (GCM) 10K type strain sequencing project: providing services to taxonomists for standard genome sequencing and annotation.</title>
        <authorList>
            <consortium name="The Broad Institute Genomics Platform"/>
            <consortium name="The Broad Institute Genome Sequencing Center for Infectious Disease"/>
            <person name="Wu L."/>
            <person name="Ma J."/>
        </authorList>
    </citation>
    <scope>NUCLEOTIDE SEQUENCE [LARGE SCALE GENOMIC DNA]</scope>
    <source>
        <strain evidence="6">CGMCC 1.18578</strain>
    </source>
</reference>
<evidence type="ECO:0000256" key="3">
    <source>
        <dbReference type="SAM" id="Phobius"/>
    </source>
</evidence>
<dbReference type="RefSeq" id="WP_378113618.1">
    <property type="nucleotide sequence ID" value="NZ_JBHSNC010000056.1"/>
</dbReference>
<dbReference type="PANTHER" id="PTHR47245:SF2">
    <property type="entry name" value="PEPTIDYL-PROLYL CIS-TRANS ISOMERASE HP_0175-RELATED"/>
    <property type="match status" value="1"/>
</dbReference>
<dbReference type="EC" id="5.2.1.8" evidence="5"/>
<dbReference type="InterPro" id="IPR000297">
    <property type="entry name" value="PPIase_PpiC"/>
</dbReference>
<dbReference type="PROSITE" id="PS50198">
    <property type="entry name" value="PPIC_PPIASE_2"/>
    <property type="match status" value="1"/>
</dbReference>
<protein>
    <submittedName>
        <fullName evidence="5">Peptidylprolyl isomerase</fullName>
        <ecNumber evidence="5">5.2.1.8</ecNumber>
    </submittedName>
</protein>
<dbReference type="SUPFAM" id="SSF109998">
    <property type="entry name" value="Triger factor/SurA peptide-binding domain-like"/>
    <property type="match status" value="1"/>
</dbReference>
<dbReference type="Pfam" id="PF13145">
    <property type="entry name" value="Rotamase_2"/>
    <property type="match status" value="1"/>
</dbReference>
<feature type="compositionally biased region" description="Basic and acidic residues" evidence="2">
    <location>
        <begin position="1"/>
        <end position="27"/>
    </location>
</feature>
<proteinExistence type="predicted"/>
<evidence type="ECO:0000313" key="6">
    <source>
        <dbReference type="Proteomes" id="UP001596108"/>
    </source>
</evidence>
<evidence type="ECO:0000256" key="2">
    <source>
        <dbReference type="SAM" id="MobiDB-lite"/>
    </source>
</evidence>
<dbReference type="Proteomes" id="UP001596108">
    <property type="component" value="Unassembled WGS sequence"/>
</dbReference>
<keyword evidence="3" id="KW-0472">Membrane</keyword>
<dbReference type="Gene3D" id="3.10.50.40">
    <property type="match status" value="1"/>
</dbReference>
<keyword evidence="1" id="KW-0697">Rotamase</keyword>
<keyword evidence="3" id="KW-0812">Transmembrane</keyword>
<sequence length="388" mass="41357">MSDMEKEQANVPENDNRDTAETLRLNDSEGSEATEQEEIKLAQEEEGAAGASAPKAAMPAWPWIGLSVIAVAALAFVLIANPLGGSDKKIAKFDGGSVSKVDFYEEIKTQVPAEQFATMVDAVIEKKLISKMADKAGIEVTDADVNKEIAKYETNFGGAEGFQKALDQNGIDLATFKEQQIIPQVLKQRVYANANPATEDDFKAYYEANKDKFATTPKQVKASHILVATQEEADAILKDLKAGKDFATIAKAKSIDTGSAVNGGDLGDFFGPDAQMVPEFLQAALALDKGQLSDVVQSQYGFHIIKVTDVKPAVVPSYDEKKADVQDAYWAEQLGTNEASWLDKLKADNHVKNLVKEDAPAETPAASSPAASAPASSPAASPSASAAQ</sequence>
<evidence type="ECO:0000313" key="5">
    <source>
        <dbReference type="EMBL" id="MFC5531652.1"/>
    </source>
</evidence>
<dbReference type="PANTHER" id="PTHR47245">
    <property type="entry name" value="PEPTIDYLPROLYL ISOMERASE"/>
    <property type="match status" value="1"/>
</dbReference>
<feature type="domain" description="PpiC" evidence="4">
    <location>
        <begin position="217"/>
        <end position="309"/>
    </location>
</feature>
<comment type="caution">
    <text evidence="5">The sequence shown here is derived from an EMBL/GenBank/DDBJ whole genome shotgun (WGS) entry which is preliminary data.</text>
</comment>
<feature type="compositionally biased region" description="Low complexity" evidence="2">
    <location>
        <begin position="361"/>
        <end position="388"/>
    </location>
</feature>
<keyword evidence="1 5" id="KW-0413">Isomerase</keyword>
<dbReference type="GO" id="GO:0003755">
    <property type="term" value="F:peptidyl-prolyl cis-trans isomerase activity"/>
    <property type="evidence" value="ECO:0007669"/>
    <property type="project" value="UniProtKB-EC"/>
</dbReference>
<feature type="region of interest" description="Disordered" evidence="2">
    <location>
        <begin position="353"/>
        <end position="388"/>
    </location>
</feature>
<name>A0ABW0R5U0_9BACL</name>